<dbReference type="AlphaFoldDB" id="A0A8I2YMY2"/>
<name>A0A8I2YMY2_9AGAM</name>
<feature type="compositionally biased region" description="Basic and acidic residues" evidence="5">
    <location>
        <begin position="161"/>
        <end position="172"/>
    </location>
</feature>
<comment type="caution">
    <text evidence="6">The sequence shown here is derived from an EMBL/GenBank/DDBJ whole genome shotgun (WGS) entry which is preliminary data.</text>
</comment>
<feature type="region of interest" description="Disordered" evidence="5">
    <location>
        <begin position="443"/>
        <end position="533"/>
    </location>
</feature>
<feature type="region of interest" description="Disordered" evidence="5">
    <location>
        <begin position="136"/>
        <end position="172"/>
    </location>
</feature>
<feature type="compositionally biased region" description="Basic and acidic residues" evidence="5">
    <location>
        <begin position="352"/>
        <end position="372"/>
    </location>
</feature>
<keyword evidence="7" id="KW-1185">Reference proteome</keyword>
<feature type="region of interest" description="Disordered" evidence="5">
    <location>
        <begin position="352"/>
        <end position="384"/>
    </location>
</feature>
<gene>
    <name evidence="6" type="ORF">JVT61DRAFT_4741</name>
</gene>
<evidence type="ECO:0000256" key="2">
    <source>
        <dbReference type="ARBA" id="ARBA00010901"/>
    </source>
</evidence>
<proteinExistence type="inferred from homology"/>
<evidence type="ECO:0000256" key="1">
    <source>
        <dbReference type="ARBA" id="ARBA00004173"/>
    </source>
</evidence>
<evidence type="ECO:0000313" key="6">
    <source>
        <dbReference type="EMBL" id="KAG6374098.1"/>
    </source>
</evidence>
<evidence type="ECO:0000256" key="4">
    <source>
        <dbReference type="SAM" id="Coils"/>
    </source>
</evidence>
<feature type="coiled-coil region" evidence="4">
    <location>
        <begin position="51"/>
        <end position="78"/>
    </location>
</feature>
<dbReference type="OrthoDB" id="2684605at2759"/>
<keyword evidence="4" id="KW-0175">Coiled coil</keyword>
<dbReference type="GO" id="GO:0005739">
    <property type="term" value="C:mitochondrion"/>
    <property type="evidence" value="ECO:0007669"/>
    <property type="project" value="UniProtKB-SubCell"/>
</dbReference>
<keyword evidence="3" id="KW-0496">Mitochondrion</keyword>
<feature type="compositionally biased region" description="Basic and acidic residues" evidence="5">
    <location>
        <begin position="521"/>
        <end position="533"/>
    </location>
</feature>
<evidence type="ECO:0000256" key="3">
    <source>
        <dbReference type="ARBA" id="ARBA00023128"/>
    </source>
</evidence>
<protein>
    <submittedName>
        <fullName evidence="6">Uncharacterized protein</fullName>
    </submittedName>
</protein>
<dbReference type="GO" id="GO:0042030">
    <property type="term" value="F:ATPase inhibitor activity"/>
    <property type="evidence" value="ECO:0007669"/>
    <property type="project" value="InterPro"/>
</dbReference>
<comment type="similarity">
    <text evidence="2">Belongs to the ATPase inhibitor family.</text>
</comment>
<evidence type="ECO:0000256" key="5">
    <source>
        <dbReference type="SAM" id="MobiDB-lite"/>
    </source>
</evidence>
<feature type="compositionally biased region" description="Low complexity" evidence="5">
    <location>
        <begin position="499"/>
        <end position="511"/>
    </location>
</feature>
<dbReference type="Gene3D" id="1.20.5.500">
    <property type="entry name" value="Single helix bin"/>
    <property type="match status" value="1"/>
</dbReference>
<accession>A0A8I2YMY2</accession>
<dbReference type="Proteomes" id="UP000683000">
    <property type="component" value="Unassembled WGS sequence"/>
</dbReference>
<sequence length="650" mass="71356">MLSIATHRVSATIAARAALVRAYTSSSREGSVAQSREFGKKERAHEDQYVRRHEAELLRKLKTQIEEKKKELALTALKHKARDQSTASYLLDLQSCFPVATKNNGDQDWRTYALELEEQLAVLKAQRDADQELLSRLPTDASQAALTSDAPPPKKKSKKNPTKDQHDPEWSWDQSRVDWSHFLSSQYPSPPSLIAAHSSLKGALAAPNTDPLSYASRLTDAILRTLETAYHFLFSAPNPSLDSHIQIPLGAPVQLQPEHIDSTRMALVSPLLMYVLRTALHTLVRTVQDSTKSKRPRQRPHTTALATTDAHVNVDRVLDGLLECVLLPLLRAIVPLCSTRLAPLVSASLKKDKDKTGRNVGKGKDKDKDKRTGSSTSLDPPRKTDIRTDVFALIGASLEALDALPPPDPGASRGSGDTSIARDIRDRLGLETIRELEALYALPSQPPPLAAPPSSHQPSSQQPQPLTAMQSEPPRSTPTPTPTPTSLSAPSQPQPQPQPLSQSQSQSQPQLRLGTHTKHRATPESRAKRLERLAGTRAERVRALATRDAGWFLASTLHLCVTPTPPVHVQSQDARRTESSGDLLKEALLDRIGKLIRSVNFDEAFSDSTRTAIDRATPVRASTIQPTRPIPNSPSTPFVKTCCWPPVNMP</sequence>
<organism evidence="6 7">
    <name type="scientific">Boletus reticuloceps</name>
    <dbReference type="NCBI Taxonomy" id="495285"/>
    <lineage>
        <taxon>Eukaryota</taxon>
        <taxon>Fungi</taxon>
        <taxon>Dikarya</taxon>
        <taxon>Basidiomycota</taxon>
        <taxon>Agaricomycotina</taxon>
        <taxon>Agaricomycetes</taxon>
        <taxon>Agaricomycetidae</taxon>
        <taxon>Boletales</taxon>
        <taxon>Boletineae</taxon>
        <taxon>Boletaceae</taxon>
        <taxon>Boletoideae</taxon>
        <taxon>Boletus</taxon>
    </lineage>
</organism>
<dbReference type="InterPro" id="IPR007648">
    <property type="entry name" value="ATPase_inhibitor_mt"/>
</dbReference>
<comment type="subcellular location">
    <subcellularLocation>
        <location evidence="1">Mitochondrion</location>
    </subcellularLocation>
</comment>
<feature type="region of interest" description="Disordered" evidence="5">
    <location>
        <begin position="401"/>
        <end position="422"/>
    </location>
</feature>
<dbReference type="EMBL" id="JAGFBS010000019">
    <property type="protein sequence ID" value="KAG6374098.1"/>
    <property type="molecule type" value="Genomic_DNA"/>
</dbReference>
<reference evidence="6" key="1">
    <citation type="submission" date="2021-03" db="EMBL/GenBank/DDBJ databases">
        <title>Evolutionary innovations through gain and loss of genes in the ectomycorrhizal Boletales.</title>
        <authorList>
            <person name="Wu G."/>
            <person name="Miyauchi S."/>
            <person name="Morin E."/>
            <person name="Yang Z.-L."/>
            <person name="Xu J."/>
            <person name="Martin F.M."/>
        </authorList>
    </citation>
    <scope>NUCLEOTIDE SEQUENCE</scope>
    <source>
        <strain evidence="6">BR01</strain>
    </source>
</reference>
<feature type="compositionally biased region" description="Low complexity" evidence="5">
    <location>
        <begin position="452"/>
        <end position="474"/>
    </location>
</feature>
<evidence type="ECO:0000313" key="7">
    <source>
        <dbReference type="Proteomes" id="UP000683000"/>
    </source>
</evidence>
<feature type="region of interest" description="Disordered" evidence="5">
    <location>
        <begin position="287"/>
        <end position="306"/>
    </location>
</feature>
<dbReference type="Pfam" id="PF04568">
    <property type="entry name" value="IATP"/>
    <property type="match status" value="1"/>
</dbReference>